<dbReference type="EMBL" id="BKCJ011244074">
    <property type="protein sequence ID" value="GFD09247.1"/>
    <property type="molecule type" value="Genomic_DNA"/>
</dbReference>
<gene>
    <name evidence="2" type="ORF">Tci_881216</name>
</gene>
<name>A0A699TGL5_TANCI</name>
<sequence>PGVDAPDRRTAHDLPVCRQQNASGFARRRRREGRAVARRDADEEDGHCGDLPPAQHIETGAGAPDLSVFAPQAGSHAAEPGLGDRHHIRANGARLRLPCRHCRLVQQTGAGMARVDHARDRFLRRGIGGSAGALRETRDLQHRSGKPIHQHRVHRRPPAGKDCDQHGRQGLLARQRLRRAPLALGEIRGGVSPRLRVGARSS</sequence>
<feature type="compositionally biased region" description="Basic residues" evidence="1">
    <location>
        <begin position="143"/>
        <end position="158"/>
    </location>
</feature>
<accession>A0A699TGL5</accession>
<evidence type="ECO:0000256" key="1">
    <source>
        <dbReference type="SAM" id="MobiDB-lite"/>
    </source>
</evidence>
<organism evidence="2">
    <name type="scientific">Tanacetum cinerariifolium</name>
    <name type="common">Dalmatian daisy</name>
    <name type="synonym">Chrysanthemum cinerariifolium</name>
    <dbReference type="NCBI Taxonomy" id="118510"/>
    <lineage>
        <taxon>Eukaryota</taxon>
        <taxon>Viridiplantae</taxon>
        <taxon>Streptophyta</taxon>
        <taxon>Embryophyta</taxon>
        <taxon>Tracheophyta</taxon>
        <taxon>Spermatophyta</taxon>
        <taxon>Magnoliopsida</taxon>
        <taxon>eudicotyledons</taxon>
        <taxon>Gunneridae</taxon>
        <taxon>Pentapetalae</taxon>
        <taxon>asterids</taxon>
        <taxon>campanulids</taxon>
        <taxon>Asterales</taxon>
        <taxon>Asteraceae</taxon>
        <taxon>Asteroideae</taxon>
        <taxon>Anthemideae</taxon>
        <taxon>Anthemidinae</taxon>
        <taxon>Tanacetum</taxon>
    </lineage>
</organism>
<protein>
    <submittedName>
        <fullName evidence="2">Uncharacterized protein</fullName>
    </submittedName>
</protein>
<dbReference type="AlphaFoldDB" id="A0A699TGL5"/>
<feature type="region of interest" description="Disordered" evidence="1">
    <location>
        <begin position="19"/>
        <end position="61"/>
    </location>
</feature>
<comment type="caution">
    <text evidence="2">The sequence shown here is derived from an EMBL/GenBank/DDBJ whole genome shotgun (WGS) entry which is preliminary data.</text>
</comment>
<feature type="non-terminal residue" evidence="2">
    <location>
        <position position="1"/>
    </location>
</feature>
<feature type="region of interest" description="Disordered" evidence="1">
    <location>
        <begin position="142"/>
        <end position="165"/>
    </location>
</feature>
<reference evidence="2" key="1">
    <citation type="journal article" date="2019" name="Sci. Rep.">
        <title>Draft genome of Tanacetum cinerariifolium, the natural source of mosquito coil.</title>
        <authorList>
            <person name="Yamashiro T."/>
            <person name="Shiraishi A."/>
            <person name="Satake H."/>
            <person name="Nakayama K."/>
        </authorList>
    </citation>
    <scope>NUCLEOTIDE SEQUENCE</scope>
</reference>
<proteinExistence type="predicted"/>
<evidence type="ECO:0000313" key="2">
    <source>
        <dbReference type="EMBL" id="GFD09247.1"/>
    </source>
</evidence>